<feature type="domain" description="NADAR" evidence="3">
    <location>
        <begin position="24"/>
        <end position="181"/>
    </location>
</feature>
<sequence>MDIRTVEQLIEEHNKNTKLKYVFFWGHTPKNKNEIDKSCFSNWFPMPFSIDGITYATAEHYMMAQKALLFNDQEYHDKIIQCKTPGEAKKFGRKVRNFDDDTWKKHRFDIVVKGCVAKFSQNTSLKDFLLQTGTRILVEASPRDRIWGIGLAASNEKVYDPNHWKGLNLLGFALMEARQQINEQ</sequence>
<dbReference type="InterPro" id="IPR012816">
    <property type="entry name" value="NADAR"/>
</dbReference>
<evidence type="ECO:0000256" key="2">
    <source>
        <dbReference type="ARBA" id="ARBA00000751"/>
    </source>
</evidence>
<dbReference type="Pfam" id="PF08719">
    <property type="entry name" value="NADAR"/>
    <property type="match status" value="1"/>
</dbReference>
<organism evidence="4 5">
    <name type="scientific">Uabimicrobium amorphum</name>
    <dbReference type="NCBI Taxonomy" id="2596890"/>
    <lineage>
        <taxon>Bacteria</taxon>
        <taxon>Pseudomonadati</taxon>
        <taxon>Planctomycetota</taxon>
        <taxon>Candidatus Uabimicrobiia</taxon>
        <taxon>Candidatus Uabimicrobiales</taxon>
        <taxon>Candidatus Uabimicrobiaceae</taxon>
        <taxon>Candidatus Uabimicrobium</taxon>
    </lineage>
</organism>
<name>A0A5S9IJG4_UABAM</name>
<dbReference type="EMBL" id="AP019860">
    <property type="protein sequence ID" value="BBM82170.1"/>
    <property type="molecule type" value="Genomic_DNA"/>
</dbReference>
<dbReference type="SUPFAM" id="SSF143990">
    <property type="entry name" value="YbiA-like"/>
    <property type="match status" value="1"/>
</dbReference>
<evidence type="ECO:0000259" key="3">
    <source>
        <dbReference type="Pfam" id="PF08719"/>
    </source>
</evidence>
<proteinExistence type="predicted"/>
<dbReference type="AlphaFoldDB" id="A0A5S9IJG4"/>
<evidence type="ECO:0000256" key="1">
    <source>
        <dbReference type="ARBA" id="ARBA00000022"/>
    </source>
</evidence>
<keyword evidence="5" id="KW-1185">Reference proteome</keyword>
<evidence type="ECO:0000313" key="5">
    <source>
        <dbReference type="Proteomes" id="UP000326354"/>
    </source>
</evidence>
<comment type="catalytic activity">
    <reaction evidence="2">
        <text>2,5-diamino-6-hydroxy-4-(5-phosphoribosylamino)-pyrimidine + H2O = 2,5,6-triamino-4-hydroxypyrimidine + D-ribose 5-phosphate</text>
        <dbReference type="Rhea" id="RHEA:23436"/>
        <dbReference type="ChEBI" id="CHEBI:15377"/>
        <dbReference type="ChEBI" id="CHEBI:58614"/>
        <dbReference type="ChEBI" id="CHEBI:78346"/>
        <dbReference type="ChEBI" id="CHEBI:137796"/>
    </reaction>
</comment>
<dbReference type="InterPro" id="IPR037238">
    <property type="entry name" value="YbiA-like_sf"/>
</dbReference>
<dbReference type="RefSeq" id="WP_151966422.1">
    <property type="nucleotide sequence ID" value="NZ_AP019860.1"/>
</dbReference>
<dbReference type="NCBIfam" id="TIGR02464">
    <property type="entry name" value="ribofla_fusion"/>
    <property type="match status" value="1"/>
</dbReference>
<dbReference type="OrthoDB" id="67297at2"/>
<dbReference type="KEGG" id="uam:UABAM_00513"/>
<evidence type="ECO:0000313" key="4">
    <source>
        <dbReference type="EMBL" id="BBM82170.1"/>
    </source>
</evidence>
<protein>
    <recommendedName>
        <fullName evidence="3">NADAR domain-containing protein</fullName>
    </recommendedName>
</protein>
<dbReference type="Proteomes" id="UP000326354">
    <property type="component" value="Chromosome"/>
</dbReference>
<accession>A0A5S9IJG4</accession>
<gene>
    <name evidence="4" type="ORF">UABAM_00513</name>
</gene>
<reference evidence="4 5" key="1">
    <citation type="submission" date="2019-08" db="EMBL/GenBank/DDBJ databases">
        <title>Complete genome sequence of Candidatus Uab amorphum.</title>
        <authorList>
            <person name="Shiratori T."/>
            <person name="Suzuki S."/>
            <person name="Kakizawa Y."/>
            <person name="Ishida K."/>
        </authorList>
    </citation>
    <scope>NUCLEOTIDE SEQUENCE [LARGE SCALE GENOMIC DNA]</scope>
    <source>
        <strain evidence="4 5">SRT547</strain>
    </source>
</reference>
<comment type="catalytic activity">
    <reaction evidence="1">
        <text>5-amino-6-(5-phospho-D-ribosylamino)uracil + H2O = 5,6-diaminouracil + D-ribose 5-phosphate</text>
        <dbReference type="Rhea" id="RHEA:55020"/>
        <dbReference type="ChEBI" id="CHEBI:15377"/>
        <dbReference type="ChEBI" id="CHEBI:46252"/>
        <dbReference type="ChEBI" id="CHEBI:58453"/>
        <dbReference type="ChEBI" id="CHEBI:78346"/>
    </reaction>
</comment>
<dbReference type="CDD" id="cd15457">
    <property type="entry name" value="NADAR"/>
    <property type="match status" value="1"/>
</dbReference>
<dbReference type="Gene3D" id="1.10.357.40">
    <property type="entry name" value="YbiA-like"/>
    <property type="match status" value="1"/>
</dbReference>